<sequence>SSDNSITSTIYKGWEYSDPQYLYSNREIPIEGTPVDFKNLYCAAWDGNPDSRPNIKEICKKLDNMQLDLFCKELFKKNPSGQEFEYTSFKNKEEIGKGGFGVIYKAHSKD</sequence>
<accession>A0ABN7XEY7</accession>
<dbReference type="EMBL" id="CAJVQB010129982">
    <property type="protein sequence ID" value="CAG8853853.1"/>
    <property type="molecule type" value="Genomic_DNA"/>
</dbReference>
<keyword evidence="2" id="KW-1185">Reference proteome</keyword>
<dbReference type="Proteomes" id="UP000789901">
    <property type="component" value="Unassembled WGS sequence"/>
</dbReference>
<feature type="non-terminal residue" evidence="1">
    <location>
        <position position="110"/>
    </location>
</feature>
<evidence type="ECO:0000313" key="2">
    <source>
        <dbReference type="Proteomes" id="UP000789901"/>
    </source>
</evidence>
<evidence type="ECO:0000313" key="1">
    <source>
        <dbReference type="EMBL" id="CAG8853853.1"/>
    </source>
</evidence>
<protein>
    <submittedName>
        <fullName evidence="1">40921_t:CDS:1</fullName>
    </submittedName>
</protein>
<reference evidence="1 2" key="1">
    <citation type="submission" date="2021-06" db="EMBL/GenBank/DDBJ databases">
        <authorList>
            <person name="Kallberg Y."/>
            <person name="Tangrot J."/>
            <person name="Rosling A."/>
        </authorList>
    </citation>
    <scope>NUCLEOTIDE SEQUENCE [LARGE SCALE GENOMIC DNA]</scope>
    <source>
        <strain evidence="1 2">120-4 pot B 10/14</strain>
    </source>
</reference>
<name>A0ABN7XEY7_GIGMA</name>
<organism evidence="1 2">
    <name type="scientific">Gigaspora margarita</name>
    <dbReference type="NCBI Taxonomy" id="4874"/>
    <lineage>
        <taxon>Eukaryota</taxon>
        <taxon>Fungi</taxon>
        <taxon>Fungi incertae sedis</taxon>
        <taxon>Mucoromycota</taxon>
        <taxon>Glomeromycotina</taxon>
        <taxon>Glomeromycetes</taxon>
        <taxon>Diversisporales</taxon>
        <taxon>Gigasporaceae</taxon>
        <taxon>Gigaspora</taxon>
    </lineage>
</organism>
<comment type="caution">
    <text evidence="1">The sequence shown here is derived from an EMBL/GenBank/DDBJ whole genome shotgun (WGS) entry which is preliminary data.</text>
</comment>
<proteinExistence type="predicted"/>
<gene>
    <name evidence="1" type="ORF">GMARGA_LOCUS42674</name>
</gene>
<feature type="non-terminal residue" evidence="1">
    <location>
        <position position="1"/>
    </location>
</feature>